<dbReference type="InterPro" id="IPR025736">
    <property type="entry name" value="PucR_C-HTH_dom"/>
</dbReference>
<evidence type="ECO:0000259" key="2">
    <source>
        <dbReference type="Pfam" id="PF13556"/>
    </source>
</evidence>
<dbReference type="InterPro" id="IPR051448">
    <property type="entry name" value="CdaR-like_regulators"/>
</dbReference>
<comment type="similarity">
    <text evidence="1">Belongs to the CdaR family.</text>
</comment>
<evidence type="ECO:0000313" key="6">
    <source>
        <dbReference type="Proteomes" id="UP000562045"/>
    </source>
</evidence>
<evidence type="ECO:0008006" key="7">
    <source>
        <dbReference type="Google" id="ProtNLM"/>
    </source>
</evidence>
<gene>
    <name evidence="5" type="ORF">BJ993_003744</name>
</gene>
<dbReference type="Gene3D" id="1.10.10.2840">
    <property type="entry name" value="PucR C-terminal helix-turn-helix domain"/>
    <property type="match status" value="1"/>
</dbReference>
<dbReference type="PANTHER" id="PTHR33744">
    <property type="entry name" value="CARBOHYDRATE DIACID REGULATOR"/>
    <property type="match status" value="1"/>
</dbReference>
<dbReference type="InterPro" id="IPR042070">
    <property type="entry name" value="PucR_C-HTH_sf"/>
</dbReference>
<evidence type="ECO:0000256" key="1">
    <source>
        <dbReference type="ARBA" id="ARBA00006754"/>
    </source>
</evidence>
<feature type="domain" description="CdaR GGDEF-like" evidence="4">
    <location>
        <begin position="184"/>
        <end position="304"/>
    </location>
</feature>
<feature type="domain" description="RsbT co-antagonist protein RsbRD N-terminal" evidence="3">
    <location>
        <begin position="27"/>
        <end position="170"/>
    </location>
</feature>
<dbReference type="Pfam" id="PF14361">
    <property type="entry name" value="RsbRD_N"/>
    <property type="match status" value="1"/>
</dbReference>
<reference evidence="5 6" key="1">
    <citation type="submission" date="2020-07" db="EMBL/GenBank/DDBJ databases">
        <title>Sequencing the genomes of 1000 actinobacteria strains.</title>
        <authorList>
            <person name="Klenk H.-P."/>
        </authorList>
    </citation>
    <scope>NUCLEOTIDE SEQUENCE [LARGE SCALE GENOMIC DNA]</scope>
    <source>
        <strain evidence="5 6">DSM 15131</strain>
    </source>
</reference>
<dbReference type="Proteomes" id="UP000562045">
    <property type="component" value="Unassembled WGS sequence"/>
</dbReference>
<sequence>MADAPPPLSADVLVTTVATALQARITELASSMRDRLSNRIEELDEDGAIFELLYASIEGNIENILYSLRHDITLDKIEPPSAAYEYARRLAQRGVPMSALVRAYRLGQQHLLEMTFAECDRLEAPVEVRSEAYERIVKVTFDYIDWISQGVVTVYEGERERWLAERNSARVGRVEELIAGAPIDIDAAETTLGYRLRVPHLGGVLWVDETGTQQDQLSRFTRAATSIAEFLGSSRTPLVIPRDRASAWIWISVRDEVELDVGGIQSLLAKAGGPPAPNLALGRLASGVEGFRRTHREALHAQQVAMVGDDPQRSVTTFDEPGLKVAALLANDLDTARTWVQETLGDLALDDEQHERLRHTLLLFFQHDSSYTATAEAMLMHKNSVKYRIASAEKAMGWPVSSDRQAIELALTACHWLGRALLIPTH</sequence>
<dbReference type="PANTHER" id="PTHR33744:SF1">
    <property type="entry name" value="DNA-BINDING TRANSCRIPTIONAL ACTIVATOR ADER"/>
    <property type="match status" value="1"/>
</dbReference>
<dbReference type="Pfam" id="PF13556">
    <property type="entry name" value="HTH_30"/>
    <property type="match status" value="1"/>
</dbReference>
<proteinExistence type="inferred from homology"/>
<name>A0A7Z0CMS7_9ACTN</name>
<feature type="domain" description="PucR C-terminal helix-turn-helix" evidence="2">
    <location>
        <begin position="357"/>
        <end position="411"/>
    </location>
</feature>
<organism evidence="5 6">
    <name type="scientific">Nocardioides aromaticivorans</name>
    <dbReference type="NCBI Taxonomy" id="200618"/>
    <lineage>
        <taxon>Bacteria</taxon>
        <taxon>Bacillati</taxon>
        <taxon>Actinomycetota</taxon>
        <taxon>Actinomycetes</taxon>
        <taxon>Propionibacteriales</taxon>
        <taxon>Nocardioidaceae</taxon>
        <taxon>Nocardioides</taxon>
    </lineage>
</organism>
<dbReference type="InterPro" id="IPR041522">
    <property type="entry name" value="CdaR_GGDEF"/>
</dbReference>
<dbReference type="AlphaFoldDB" id="A0A7Z0CMS7"/>
<dbReference type="RefSeq" id="WP_179650531.1">
    <property type="nucleotide sequence ID" value="NZ_JACBZM010000001.1"/>
</dbReference>
<dbReference type="Pfam" id="PF17853">
    <property type="entry name" value="GGDEF_2"/>
    <property type="match status" value="1"/>
</dbReference>
<evidence type="ECO:0000259" key="3">
    <source>
        <dbReference type="Pfam" id="PF14361"/>
    </source>
</evidence>
<protein>
    <recommendedName>
        <fullName evidence="7">PucR family transcriptional regulator</fullName>
    </recommendedName>
</protein>
<comment type="caution">
    <text evidence="5">The sequence shown here is derived from an EMBL/GenBank/DDBJ whole genome shotgun (WGS) entry which is preliminary data.</text>
</comment>
<accession>A0A7Z0CMS7</accession>
<evidence type="ECO:0000313" key="5">
    <source>
        <dbReference type="EMBL" id="NYI46664.1"/>
    </source>
</evidence>
<dbReference type="EMBL" id="JACBZM010000001">
    <property type="protein sequence ID" value="NYI46664.1"/>
    <property type="molecule type" value="Genomic_DNA"/>
</dbReference>
<evidence type="ECO:0000259" key="4">
    <source>
        <dbReference type="Pfam" id="PF17853"/>
    </source>
</evidence>
<dbReference type="InterPro" id="IPR025751">
    <property type="entry name" value="RsbRD_N_dom"/>
</dbReference>